<evidence type="ECO:0000313" key="3">
    <source>
        <dbReference type="Proteomes" id="UP000292027"/>
    </source>
</evidence>
<name>A0A4Q7WP07_9ACTN</name>
<keyword evidence="1" id="KW-0479">Metal-binding</keyword>
<sequence>MDDAEVAVAAAEAGAAVIRERFGGQLERYAKVGTDFATEADLESERAIMAVIQGARPDDAVVGEEYGASGEADRTWLVDPLCGTLNFAAQNPLFSVNVALRSPSGDVAAVAQPLTHEIFWTDGTTVFIRQNGAERRAVPSAVSRLVDIDVDGTGPFLGAQLLTDEKLRAAFALRVFSTTLALAWVAVGRQAAYIADNVSPTSVHFTAGTILCQAAGLPVTNFHGDPLHTTPGLLASASPETHTQLLGFLAPQLSESKAGSFE</sequence>
<organism evidence="2 3">
    <name type="scientific">Kribbella rubisoli</name>
    <dbReference type="NCBI Taxonomy" id="3075929"/>
    <lineage>
        <taxon>Bacteria</taxon>
        <taxon>Bacillati</taxon>
        <taxon>Actinomycetota</taxon>
        <taxon>Actinomycetes</taxon>
        <taxon>Propionibacteriales</taxon>
        <taxon>Kribbellaceae</taxon>
        <taxon>Kribbella</taxon>
    </lineage>
</organism>
<feature type="binding site" evidence="1">
    <location>
        <position position="81"/>
    </location>
    <ligand>
        <name>Mg(2+)</name>
        <dbReference type="ChEBI" id="CHEBI:18420"/>
        <label>1</label>
        <note>catalytic</note>
    </ligand>
</feature>
<comment type="cofactor">
    <cofactor evidence="1">
        <name>Mg(2+)</name>
        <dbReference type="ChEBI" id="CHEBI:18420"/>
    </cofactor>
</comment>
<keyword evidence="1" id="KW-0460">Magnesium</keyword>
<dbReference type="SUPFAM" id="SSF56655">
    <property type="entry name" value="Carbohydrate phosphatase"/>
    <property type="match status" value="1"/>
</dbReference>
<evidence type="ECO:0000256" key="1">
    <source>
        <dbReference type="PIRSR" id="PIRSR600760-2"/>
    </source>
</evidence>
<dbReference type="EMBL" id="SHKR01000015">
    <property type="protein sequence ID" value="RZU10969.1"/>
    <property type="molecule type" value="Genomic_DNA"/>
</dbReference>
<proteinExistence type="predicted"/>
<reference evidence="2 3" key="1">
    <citation type="journal article" date="2015" name="Stand. Genomic Sci.">
        <title>Genomic Encyclopedia of Bacterial and Archaeal Type Strains, Phase III: the genomes of soil and plant-associated and newly described type strains.</title>
        <authorList>
            <person name="Whitman W.B."/>
            <person name="Woyke T."/>
            <person name="Klenk H.P."/>
            <person name="Zhou Y."/>
            <person name="Lilburn T.G."/>
            <person name="Beck B.J."/>
            <person name="De Vos P."/>
            <person name="Vandamme P."/>
            <person name="Eisen J.A."/>
            <person name="Garrity G."/>
            <person name="Hugenholtz P."/>
            <person name="Kyrpides N.C."/>
        </authorList>
    </citation>
    <scope>NUCLEOTIDE SEQUENCE [LARGE SCALE GENOMIC DNA]</scope>
    <source>
        <strain evidence="2 3">VKM Ac-2540</strain>
    </source>
</reference>
<accession>A0A4Q7WP07</accession>
<dbReference type="PANTHER" id="PTHR20854:SF4">
    <property type="entry name" value="INOSITOL-1-MONOPHOSPHATASE-RELATED"/>
    <property type="match status" value="1"/>
</dbReference>
<dbReference type="Gene3D" id="3.40.190.80">
    <property type="match status" value="1"/>
</dbReference>
<feature type="binding site" evidence="1">
    <location>
        <position position="79"/>
    </location>
    <ligand>
        <name>Mg(2+)</name>
        <dbReference type="ChEBI" id="CHEBI:18420"/>
        <label>1</label>
        <note>catalytic</note>
    </ligand>
</feature>
<dbReference type="PANTHER" id="PTHR20854">
    <property type="entry name" value="INOSITOL MONOPHOSPHATASE"/>
    <property type="match status" value="1"/>
</dbReference>
<dbReference type="GO" id="GO:0046872">
    <property type="term" value="F:metal ion binding"/>
    <property type="evidence" value="ECO:0007669"/>
    <property type="project" value="UniProtKB-KW"/>
</dbReference>
<dbReference type="Gene3D" id="3.30.540.10">
    <property type="entry name" value="Fructose-1,6-Bisphosphatase, subunit A, domain 1"/>
    <property type="match status" value="1"/>
</dbReference>
<comment type="caution">
    <text evidence="2">The sequence shown here is derived from an EMBL/GenBank/DDBJ whole genome shotgun (WGS) entry which is preliminary data.</text>
</comment>
<feature type="binding site" evidence="1">
    <location>
        <position position="64"/>
    </location>
    <ligand>
        <name>Mg(2+)</name>
        <dbReference type="ChEBI" id="CHEBI:18420"/>
        <label>1</label>
        <note>catalytic</note>
    </ligand>
</feature>
<evidence type="ECO:0000313" key="2">
    <source>
        <dbReference type="EMBL" id="RZU10969.1"/>
    </source>
</evidence>
<gene>
    <name evidence="2" type="ORF">EV645_6126</name>
</gene>
<dbReference type="RefSeq" id="WP_130447472.1">
    <property type="nucleotide sequence ID" value="NZ_SHKR01000015.1"/>
</dbReference>
<dbReference type="OrthoDB" id="9772456at2"/>
<protein>
    <submittedName>
        <fullName evidence="2">Myo-inositol-1(Or 4)-monophosphatase</fullName>
    </submittedName>
</protein>
<dbReference type="GO" id="GO:0007165">
    <property type="term" value="P:signal transduction"/>
    <property type="evidence" value="ECO:0007669"/>
    <property type="project" value="TreeGrafter"/>
</dbReference>
<keyword evidence="3" id="KW-1185">Reference proteome</keyword>
<dbReference type="Pfam" id="PF00459">
    <property type="entry name" value="Inositol_P"/>
    <property type="match status" value="1"/>
</dbReference>
<dbReference type="InterPro" id="IPR000760">
    <property type="entry name" value="Inositol_monophosphatase-like"/>
</dbReference>
<dbReference type="GO" id="GO:0008934">
    <property type="term" value="F:inositol monophosphate 1-phosphatase activity"/>
    <property type="evidence" value="ECO:0007669"/>
    <property type="project" value="TreeGrafter"/>
</dbReference>
<dbReference type="GO" id="GO:0006020">
    <property type="term" value="P:inositol metabolic process"/>
    <property type="evidence" value="ECO:0007669"/>
    <property type="project" value="TreeGrafter"/>
</dbReference>
<dbReference type="PRINTS" id="PR00377">
    <property type="entry name" value="IMPHPHTASES"/>
</dbReference>
<dbReference type="AlphaFoldDB" id="A0A4Q7WP07"/>
<dbReference type="CDD" id="cd01637">
    <property type="entry name" value="IMPase_like"/>
    <property type="match status" value="1"/>
</dbReference>
<dbReference type="Proteomes" id="UP000292027">
    <property type="component" value="Unassembled WGS sequence"/>
</dbReference>